<dbReference type="Proteomes" id="UP001283361">
    <property type="component" value="Unassembled WGS sequence"/>
</dbReference>
<keyword evidence="2" id="KW-1185">Reference proteome</keyword>
<proteinExistence type="predicted"/>
<sequence length="107" mass="11458">MTLTSLASRQFIFLSVQPEAIIRPGFTKILKIKPLCLSADFSLANYECISGKSSCPVICGAPIDWILISQIFLSGGSVARVLGSQQGCAELEPSLPHPHPEMVSDPS</sequence>
<reference evidence="1" key="1">
    <citation type="journal article" date="2023" name="G3 (Bethesda)">
        <title>A reference genome for the long-term kleptoplast-retaining sea slug Elysia crispata morphotype clarki.</title>
        <authorList>
            <person name="Eastman K.E."/>
            <person name="Pendleton A.L."/>
            <person name="Shaikh M.A."/>
            <person name="Suttiyut T."/>
            <person name="Ogas R."/>
            <person name="Tomko P."/>
            <person name="Gavelis G."/>
            <person name="Widhalm J.R."/>
            <person name="Wisecaver J.H."/>
        </authorList>
    </citation>
    <scope>NUCLEOTIDE SEQUENCE</scope>
    <source>
        <strain evidence="1">ECLA1</strain>
    </source>
</reference>
<comment type="caution">
    <text evidence="1">The sequence shown here is derived from an EMBL/GenBank/DDBJ whole genome shotgun (WGS) entry which is preliminary data.</text>
</comment>
<protein>
    <submittedName>
        <fullName evidence="1">Uncharacterized protein</fullName>
    </submittedName>
</protein>
<dbReference type="EMBL" id="JAWDGP010007584">
    <property type="protein sequence ID" value="KAK3712362.1"/>
    <property type="molecule type" value="Genomic_DNA"/>
</dbReference>
<gene>
    <name evidence="1" type="ORF">RRG08_002692</name>
</gene>
<evidence type="ECO:0000313" key="2">
    <source>
        <dbReference type="Proteomes" id="UP001283361"/>
    </source>
</evidence>
<dbReference type="AlphaFoldDB" id="A0AAE1CLZ9"/>
<name>A0AAE1CLZ9_9GAST</name>
<accession>A0AAE1CLZ9</accession>
<organism evidence="1 2">
    <name type="scientific">Elysia crispata</name>
    <name type="common">lettuce slug</name>
    <dbReference type="NCBI Taxonomy" id="231223"/>
    <lineage>
        <taxon>Eukaryota</taxon>
        <taxon>Metazoa</taxon>
        <taxon>Spiralia</taxon>
        <taxon>Lophotrochozoa</taxon>
        <taxon>Mollusca</taxon>
        <taxon>Gastropoda</taxon>
        <taxon>Heterobranchia</taxon>
        <taxon>Euthyneura</taxon>
        <taxon>Panpulmonata</taxon>
        <taxon>Sacoglossa</taxon>
        <taxon>Placobranchoidea</taxon>
        <taxon>Plakobranchidae</taxon>
        <taxon>Elysia</taxon>
    </lineage>
</organism>
<evidence type="ECO:0000313" key="1">
    <source>
        <dbReference type="EMBL" id="KAK3712362.1"/>
    </source>
</evidence>